<evidence type="ECO:0000313" key="3">
    <source>
        <dbReference type="Proteomes" id="UP001057520"/>
    </source>
</evidence>
<proteinExistence type="predicted"/>
<dbReference type="Proteomes" id="UP001057520">
    <property type="component" value="Chromosome"/>
</dbReference>
<feature type="domain" description="TonB C-terminal" evidence="1">
    <location>
        <begin position="35"/>
        <end position="111"/>
    </location>
</feature>
<dbReference type="Pfam" id="PF03544">
    <property type="entry name" value="TonB_C"/>
    <property type="match status" value="1"/>
</dbReference>
<dbReference type="SUPFAM" id="SSF74653">
    <property type="entry name" value="TolA/TonB C-terminal domain"/>
    <property type="match status" value="1"/>
</dbReference>
<evidence type="ECO:0000259" key="1">
    <source>
        <dbReference type="Pfam" id="PF03544"/>
    </source>
</evidence>
<name>A0ABY4ZM32_9CAUL</name>
<dbReference type="Gene3D" id="3.30.1150.10">
    <property type="match status" value="1"/>
</dbReference>
<gene>
    <name evidence="2" type="ORF">MZV50_13980</name>
</gene>
<evidence type="ECO:0000313" key="2">
    <source>
        <dbReference type="EMBL" id="USQ93740.1"/>
    </source>
</evidence>
<organism evidence="2 3">
    <name type="scientific">Caulobacter segnis</name>
    <dbReference type="NCBI Taxonomy" id="88688"/>
    <lineage>
        <taxon>Bacteria</taxon>
        <taxon>Pseudomonadati</taxon>
        <taxon>Pseudomonadota</taxon>
        <taxon>Alphaproteobacteria</taxon>
        <taxon>Caulobacterales</taxon>
        <taxon>Caulobacteraceae</taxon>
        <taxon>Caulobacter</taxon>
    </lineage>
</organism>
<reference evidence="2 3" key="1">
    <citation type="submission" date="2022-04" db="EMBL/GenBank/DDBJ databases">
        <title>Genome sequence of soybean root-associated Caulobacter segnis RL271.</title>
        <authorList>
            <person name="Longley R."/>
            <person name="Bonito G."/>
            <person name="Trigodet F."/>
            <person name="Crosson S."/>
            <person name="Fiebig A."/>
        </authorList>
    </citation>
    <scope>NUCLEOTIDE SEQUENCE [LARGE SCALE GENOMIC DNA]</scope>
    <source>
        <strain evidence="2 3">RL271</strain>
    </source>
</reference>
<keyword evidence="3" id="KW-1185">Reference proteome</keyword>
<accession>A0ABY4ZM32</accession>
<protein>
    <submittedName>
        <fullName evidence="2">Energy transducer TonB</fullName>
    </submittedName>
</protein>
<sequence>MIVAWLVMAQIATAAPLTPQDVELRHARRWPFSAYYPDQAQRMGVAGDVQARCLVNDKTRLENCELLSVTPAGRGFDDSAKRLLPDVVVDSVAKDGQPTAGRSITLTIEYRSTGLRSASSSRNPSYSVVFK</sequence>
<dbReference type="EMBL" id="CP096040">
    <property type="protein sequence ID" value="USQ93740.1"/>
    <property type="molecule type" value="Genomic_DNA"/>
</dbReference>
<dbReference type="InterPro" id="IPR037682">
    <property type="entry name" value="TonB_C"/>
</dbReference>